<dbReference type="PANTHER" id="PTHR12993">
    <property type="entry name" value="N-ACETYLGLUCOSAMINYL-PHOSPHATIDYLINOSITOL DE-N-ACETYLASE-RELATED"/>
    <property type="match status" value="1"/>
</dbReference>
<dbReference type="GO" id="GO:0016811">
    <property type="term" value="F:hydrolase activity, acting on carbon-nitrogen (but not peptide) bonds, in linear amides"/>
    <property type="evidence" value="ECO:0007669"/>
    <property type="project" value="TreeGrafter"/>
</dbReference>
<dbReference type="RefSeq" id="WP_054521077.1">
    <property type="nucleotide sequence ID" value="NZ_LGKO01000002.1"/>
</dbReference>
<proteinExistence type="predicted"/>
<name>A0A0N8GQS8_9CHLR</name>
<evidence type="ECO:0000313" key="2">
    <source>
        <dbReference type="Proteomes" id="UP000050544"/>
    </source>
</evidence>
<comment type="caution">
    <text evidence="1">The sequence shown here is derived from an EMBL/GenBank/DDBJ whole genome shotgun (WGS) entry which is preliminary data.</text>
</comment>
<sequence>MGQDMYFFGRRVCFIGAHPDDIELGCGALIAHIVRQTDILCVTLSDNQKNPELKNLVEEHYRSMAVLGVPKDRVILGQFETRRFPHFRQEILEYLIHINRTFQPDLVFVHTKADIHQDHATVTEEALRAFRGTTVLGFDVIRSSYGFFPSFLVEVTEEDVEKKIAALAEYKTYQNRYYFDPKITRATLIRNGAICERPYAEGFDILRIVGAFSCVNK</sequence>
<dbReference type="SUPFAM" id="SSF102588">
    <property type="entry name" value="LmbE-like"/>
    <property type="match status" value="1"/>
</dbReference>
<keyword evidence="2" id="KW-1185">Reference proteome</keyword>
<dbReference type="Proteomes" id="UP000050544">
    <property type="component" value="Unassembled WGS sequence"/>
</dbReference>
<protein>
    <recommendedName>
        <fullName evidence="3">GlcNAc-PI de-N-acetylase</fullName>
    </recommendedName>
</protein>
<gene>
    <name evidence="1" type="ORF">SE15_05515</name>
</gene>
<evidence type="ECO:0008006" key="3">
    <source>
        <dbReference type="Google" id="ProtNLM"/>
    </source>
</evidence>
<dbReference type="STRING" id="869279.SE15_05515"/>
<accession>A0A0N8GQS8</accession>
<dbReference type="Gene3D" id="3.40.50.10320">
    <property type="entry name" value="LmbE-like"/>
    <property type="match status" value="1"/>
</dbReference>
<evidence type="ECO:0000313" key="1">
    <source>
        <dbReference type="EMBL" id="KPL84538.1"/>
    </source>
</evidence>
<dbReference type="OrthoDB" id="9815144at2"/>
<dbReference type="PANTHER" id="PTHR12993:SF30">
    <property type="entry name" value="N-ACETYL-ALPHA-D-GLUCOSAMINYL L-MALATE DEACETYLASE 1"/>
    <property type="match status" value="1"/>
</dbReference>
<organism evidence="1 2">
    <name type="scientific">Thermanaerothrix daxensis</name>
    <dbReference type="NCBI Taxonomy" id="869279"/>
    <lineage>
        <taxon>Bacteria</taxon>
        <taxon>Bacillati</taxon>
        <taxon>Chloroflexota</taxon>
        <taxon>Anaerolineae</taxon>
        <taxon>Anaerolineales</taxon>
        <taxon>Anaerolineaceae</taxon>
        <taxon>Thermanaerothrix</taxon>
    </lineage>
</organism>
<dbReference type="EMBL" id="LGKO01000002">
    <property type="protein sequence ID" value="KPL84538.1"/>
    <property type="molecule type" value="Genomic_DNA"/>
</dbReference>
<dbReference type="AlphaFoldDB" id="A0A0N8GQS8"/>
<reference evidence="1 2" key="1">
    <citation type="submission" date="2015-07" db="EMBL/GenBank/DDBJ databases">
        <title>Whole genome sequence of Thermanaerothrix daxensis DSM 23592.</title>
        <authorList>
            <person name="Hemp J."/>
            <person name="Ward L.M."/>
            <person name="Pace L.A."/>
            <person name="Fischer W.W."/>
        </authorList>
    </citation>
    <scope>NUCLEOTIDE SEQUENCE [LARGE SCALE GENOMIC DNA]</scope>
    <source>
        <strain evidence="1 2">GNS-1</strain>
    </source>
</reference>
<dbReference type="InterPro" id="IPR003737">
    <property type="entry name" value="GlcNAc_PI_deacetylase-related"/>
</dbReference>
<dbReference type="Pfam" id="PF02585">
    <property type="entry name" value="PIG-L"/>
    <property type="match status" value="1"/>
</dbReference>
<dbReference type="InterPro" id="IPR024078">
    <property type="entry name" value="LmbE-like_dom_sf"/>
</dbReference>